<evidence type="ECO:0000313" key="5">
    <source>
        <dbReference type="Proteomes" id="UP001565369"/>
    </source>
</evidence>
<dbReference type="InterPro" id="IPR036291">
    <property type="entry name" value="NAD(P)-bd_dom_sf"/>
</dbReference>
<dbReference type="EC" id="1.1.1.81" evidence="4"/>
<proteinExistence type="predicted"/>
<dbReference type="EC" id="1.1.1.79" evidence="4"/>
<dbReference type="Pfam" id="PF02826">
    <property type="entry name" value="2-Hacid_dh_C"/>
    <property type="match status" value="1"/>
</dbReference>
<keyword evidence="2" id="KW-0520">NAD</keyword>
<keyword evidence="5" id="KW-1185">Reference proteome</keyword>
<evidence type="ECO:0000313" key="4">
    <source>
        <dbReference type="EMBL" id="MEY9452178.1"/>
    </source>
</evidence>
<feature type="domain" description="D-isomer specific 2-hydroxyacid dehydrogenase NAD-binding" evidence="3">
    <location>
        <begin position="119"/>
        <end position="295"/>
    </location>
</feature>
<evidence type="ECO:0000259" key="3">
    <source>
        <dbReference type="Pfam" id="PF02826"/>
    </source>
</evidence>
<comment type="caution">
    <text evidence="4">The sequence shown here is derived from an EMBL/GenBank/DDBJ whole genome shotgun (WGS) entry which is preliminary data.</text>
</comment>
<dbReference type="EMBL" id="JBGBZJ010000003">
    <property type="protein sequence ID" value="MEY9452178.1"/>
    <property type="molecule type" value="Genomic_DNA"/>
</dbReference>
<evidence type="ECO:0000256" key="2">
    <source>
        <dbReference type="ARBA" id="ARBA00023027"/>
    </source>
</evidence>
<dbReference type="GO" id="GO:0016618">
    <property type="term" value="F:hydroxypyruvate reductase [NAD(P)H] activity"/>
    <property type="evidence" value="ECO:0007669"/>
    <property type="project" value="UniProtKB-EC"/>
</dbReference>
<name>A0ABV4FML0_9BRAD</name>
<dbReference type="PANTHER" id="PTHR43333">
    <property type="entry name" value="2-HACID_DH_C DOMAIN-CONTAINING PROTEIN"/>
    <property type="match status" value="1"/>
</dbReference>
<keyword evidence="1 4" id="KW-0560">Oxidoreductase</keyword>
<gene>
    <name evidence="4" type="ORF">ABIG07_001126</name>
</gene>
<sequence>MSGTDEALRMTKGTLAVLINSTQQNWLPERWKARFDAVCGGRRVVLLPDSTLDPAEVHYATVWKPVPGDLGAFPNLRAIFNLGAGVDALMADKSLPDVPLVRVAVPDLTGRMTEYVVLHVLMHHRQELYLRDSQRAKRWEPKYQWPASAVTVGVMGLGTLGADAADVLRRLGFRVAGWSRSQRAIDGVECFHGSAQIDAFLRATDILVCLLPLTPETHGILNRDVFTKLNRNGPLGAPVLINAGRGGLQNEADILACLDDGTLGAASLDVFVQEPQPADSRFWTHPKVVLTPHNAADTDADAISAYVAEQIARFEAGGALENVVDRARGY</sequence>
<reference evidence="4 5" key="1">
    <citation type="submission" date="2024-07" db="EMBL/GenBank/DDBJ databases">
        <title>Genomic Encyclopedia of Type Strains, Phase V (KMG-V): Genome sequencing to study the core and pangenomes of soil and plant-associated prokaryotes.</title>
        <authorList>
            <person name="Whitman W."/>
        </authorList>
    </citation>
    <scope>NUCLEOTIDE SEQUENCE [LARGE SCALE GENOMIC DNA]</scope>
    <source>
        <strain evidence="4 5">USDA 152</strain>
    </source>
</reference>
<dbReference type="InterPro" id="IPR006140">
    <property type="entry name" value="D-isomer_DH_NAD-bd"/>
</dbReference>
<dbReference type="PANTHER" id="PTHR43333:SF1">
    <property type="entry name" value="D-ISOMER SPECIFIC 2-HYDROXYACID DEHYDROGENASE NAD-BINDING DOMAIN-CONTAINING PROTEIN"/>
    <property type="match status" value="1"/>
</dbReference>
<dbReference type="CDD" id="cd12164">
    <property type="entry name" value="GDH_like_2"/>
    <property type="match status" value="1"/>
</dbReference>
<accession>A0ABV4FML0</accession>
<dbReference type="Gene3D" id="3.40.50.720">
    <property type="entry name" value="NAD(P)-binding Rossmann-like Domain"/>
    <property type="match status" value="2"/>
</dbReference>
<dbReference type="Proteomes" id="UP001565369">
    <property type="component" value="Unassembled WGS sequence"/>
</dbReference>
<evidence type="ECO:0000256" key="1">
    <source>
        <dbReference type="ARBA" id="ARBA00023002"/>
    </source>
</evidence>
<protein>
    <submittedName>
        <fullName evidence="4">Glyoxylate/hydroxypyruvate reductase A</fullName>
        <ecNumber evidence="4">1.1.1.79</ecNumber>
        <ecNumber evidence="4">1.1.1.81</ecNumber>
    </submittedName>
</protein>
<dbReference type="GO" id="GO:0030267">
    <property type="term" value="F:glyoxylate reductase (NADPH) activity"/>
    <property type="evidence" value="ECO:0007669"/>
    <property type="project" value="UniProtKB-EC"/>
</dbReference>
<dbReference type="SUPFAM" id="SSF51735">
    <property type="entry name" value="NAD(P)-binding Rossmann-fold domains"/>
    <property type="match status" value="1"/>
</dbReference>
<organism evidence="4 5">
    <name type="scientific">Bradyrhizobium ottawaense</name>
    <dbReference type="NCBI Taxonomy" id="931866"/>
    <lineage>
        <taxon>Bacteria</taxon>
        <taxon>Pseudomonadati</taxon>
        <taxon>Pseudomonadota</taxon>
        <taxon>Alphaproteobacteria</taxon>
        <taxon>Hyphomicrobiales</taxon>
        <taxon>Nitrobacteraceae</taxon>
        <taxon>Bradyrhizobium</taxon>
    </lineage>
</organism>